<protein>
    <recommendedName>
        <fullName evidence="4">NodB homology domain-containing protein</fullName>
    </recommendedName>
</protein>
<dbReference type="Gene3D" id="3.20.20.370">
    <property type="entry name" value="Glycoside hydrolase/deacetylase"/>
    <property type="match status" value="1"/>
</dbReference>
<gene>
    <name evidence="5" type="ORF">GCM10007216_13710</name>
</gene>
<reference evidence="6" key="1">
    <citation type="journal article" date="2019" name="Int. J. Syst. Evol. Microbiol.">
        <title>The Global Catalogue of Microorganisms (GCM) 10K type strain sequencing project: providing services to taxonomists for standard genome sequencing and annotation.</title>
        <authorList>
            <consortium name="The Broad Institute Genomics Platform"/>
            <consortium name="The Broad Institute Genome Sequencing Center for Infectious Disease"/>
            <person name="Wu L."/>
            <person name="Ma J."/>
        </authorList>
    </citation>
    <scope>NUCLEOTIDE SEQUENCE [LARGE SCALE GENOMIC DNA]</scope>
    <source>
        <strain evidence="6">CCM 7282</strain>
    </source>
</reference>
<comment type="caution">
    <text evidence="5">The sequence shown here is derived from an EMBL/GenBank/DDBJ whole genome shotgun (WGS) entry which is preliminary data.</text>
</comment>
<dbReference type="InterPro" id="IPR051398">
    <property type="entry name" value="Polysacch_Deacetylase"/>
</dbReference>
<keyword evidence="2" id="KW-0732">Signal</keyword>
<proteinExistence type="predicted"/>
<dbReference type="EMBL" id="BMCJ01000002">
    <property type="protein sequence ID" value="GGC84309.1"/>
    <property type="molecule type" value="Genomic_DNA"/>
</dbReference>
<keyword evidence="3" id="KW-0812">Transmembrane</keyword>
<evidence type="ECO:0000313" key="6">
    <source>
        <dbReference type="Proteomes" id="UP000619534"/>
    </source>
</evidence>
<keyword evidence="3" id="KW-1133">Transmembrane helix</keyword>
<comment type="subcellular location">
    <subcellularLocation>
        <location evidence="1">Secreted</location>
    </subcellularLocation>
</comment>
<dbReference type="PROSITE" id="PS51677">
    <property type="entry name" value="NODB"/>
    <property type="match status" value="1"/>
</dbReference>
<evidence type="ECO:0000256" key="1">
    <source>
        <dbReference type="ARBA" id="ARBA00004613"/>
    </source>
</evidence>
<feature type="transmembrane region" description="Helical" evidence="3">
    <location>
        <begin position="5"/>
        <end position="26"/>
    </location>
</feature>
<dbReference type="RefSeq" id="WP_062441901.1">
    <property type="nucleotide sequence ID" value="NZ_BMCJ01000002.1"/>
</dbReference>
<dbReference type="Proteomes" id="UP000619534">
    <property type="component" value="Unassembled WGS sequence"/>
</dbReference>
<evidence type="ECO:0000259" key="4">
    <source>
        <dbReference type="PROSITE" id="PS51677"/>
    </source>
</evidence>
<dbReference type="PANTHER" id="PTHR34216:SF3">
    <property type="entry name" value="POLY-BETA-1,6-N-ACETYL-D-GLUCOSAMINE N-DEACETYLASE"/>
    <property type="match status" value="1"/>
</dbReference>
<feature type="domain" description="NodB homology" evidence="4">
    <location>
        <begin position="139"/>
        <end position="317"/>
    </location>
</feature>
<accession>A0ABQ1NTC3</accession>
<dbReference type="InterPro" id="IPR011330">
    <property type="entry name" value="Glyco_hydro/deAcase_b/a-brl"/>
</dbReference>
<dbReference type="SUPFAM" id="SSF88713">
    <property type="entry name" value="Glycoside hydrolase/deacetylase"/>
    <property type="match status" value="1"/>
</dbReference>
<dbReference type="PANTHER" id="PTHR34216">
    <property type="match status" value="1"/>
</dbReference>
<sequence length="317" mass="36540">MKRIIFNVAFAVSFVVIFASVFTFYLDEFAGAYNGIETLSPSDQLEILECYDWSEQISDFPMENGKGAEEVPVLIYHRIVDDAAVTKSHYDDSANLHSTIVLKSEFIKQMEFLYEEGYTVLNSKEFLLFMMNELEVPEKSVLLTFDDGYKDNFREAYPILKKYDFTALSFLITSIIPKSDEKYKAQDVQYFSTQDIENSCDIFEFYSHTFAFHKQTPDLEAHLKEKSKEEIKKDISVSLHNLNERNRAFSYPSGEYDLDTIAILSELDIEMAFSIDKINAEPGMNLLEIPRKEITSTTGMEDFKHKLIEKNPTDTGS</sequence>
<dbReference type="Pfam" id="PF01522">
    <property type="entry name" value="Polysacc_deac_1"/>
    <property type="match status" value="1"/>
</dbReference>
<dbReference type="InterPro" id="IPR002509">
    <property type="entry name" value="NODB_dom"/>
</dbReference>
<keyword evidence="6" id="KW-1185">Reference proteome</keyword>
<evidence type="ECO:0000313" key="5">
    <source>
        <dbReference type="EMBL" id="GGC84309.1"/>
    </source>
</evidence>
<evidence type="ECO:0000256" key="2">
    <source>
        <dbReference type="ARBA" id="ARBA00022729"/>
    </source>
</evidence>
<name>A0ABQ1NTC3_9BACI</name>
<organism evidence="5 6">
    <name type="scientific">Thalassobacillus devorans</name>
    <dbReference type="NCBI Taxonomy" id="279813"/>
    <lineage>
        <taxon>Bacteria</taxon>
        <taxon>Bacillati</taxon>
        <taxon>Bacillota</taxon>
        <taxon>Bacilli</taxon>
        <taxon>Bacillales</taxon>
        <taxon>Bacillaceae</taxon>
        <taxon>Thalassobacillus</taxon>
    </lineage>
</organism>
<evidence type="ECO:0000256" key="3">
    <source>
        <dbReference type="SAM" id="Phobius"/>
    </source>
</evidence>
<keyword evidence="3" id="KW-0472">Membrane</keyword>